<evidence type="ECO:0000313" key="3">
    <source>
        <dbReference type="Proteomes" id="UP001189429"/>
    </source>
</evidence>
<evidence type="ECO:0000256" key="1">
    <source>
        <dbReference type="SAM" id="MobiDB-lite"/>
    </source>
</evidence>
<comment type="caution">
    <text evidence="2">The sequence shown here is derived from an EMBL/GenBank/DDBJ whole genome shotgun (WGS) entry which is preliminary data.</text>
</comment>
<reference evidence="2" key="1">
    <citation type="submission" date="2023-10" db="EMBL/GenBank/DDBJ databases">
        <authorList>
            <person name="Chen Y."/>
            <person name="Shah S."/>
            <person name="Dougan E. K."/>
            <person name="Thang M."/>
            <person name="Chan C."/>
        </authorList>
    </citation>
    <scope>NUCLEOTIDE SEQUENCE [LARGE SCALE GENOMIC DNA]</scope>
</reference>
<feature type="compositionally biased region" description="Low complexity" evidence="1">
    <location>
        <begin position="1"/>
        <end position="14"/>
    </location>
</feature>
<name>A0ABN9WXS1_9DINO</name>
<proteinExistence type="predicted"/>
<dbReference type="Proteomes" id="UP001189429">
    <property type="component" value="Unassembled WGS sequence"/>
</dbReference>
<protein>
    <submittedName>
        <fullName evidence="2">Uncharacterized protein</fullName>
    </submittedName>
</protein>
<feature type="non-terminal residue" evidence="2">
    <location>
        <position position="184"/>
    </location>
</feature>
<gene>
    <name evidence="2" type="ORF">PCOR1329_LOCUS70675</name>
</gene>
<organism evidence="2 3">
    <name type="scientific">Prorocentrum cordatum</name>
    <dbReference type="NCBI Taxonomy" id="2364126"/>
    <lineage>
        <taxon>Eukaryota</taxon>
        <taxon>Sar</taxon>
        <taxon>Alveolata</taxon>
        <taxon>Dinophyceae</taxon>
        <taxon>Prorocentrales</taxon>
        <taxon>Prorocentraceae</taxon>
        <taxon>Prorocentrum</taxon>
    </lineage>
</organism>
<dbReference type="EMBL" id="CAUYUJ010019351">
    <property type="protein sequence ID" value="CAK0890428.1"/>
    <property type="molecule type" value="Genomic_DNA"/>
</dbReference>
<evidence type="ECO:0000313" key="2">
    <source>
        <dbReference type="EMBL" id="CAK0890428.1"/>
    </source>
</evidence>
<keyword evidence="3" id="KW-1185">Reference proteome</keyword>
<feature type="compositionally biased region" description="Basic and acidic residues" evidence="1">
    <location>
        <begin position="36"/>
        <end position="48"/>
    </location>
</feature>
<sequence length="184" mass="20092">MARPGSAGAVAAAQRRTRRSGSQRSCRSAPAAPPKRPSEARRDAVARRAATEDHQRYLWRFGFGRGGTDPVLQICASGHVEEDGHTRYVLDLSLRPAAQGGVPPCSWQCKRRLAELREFVHDPVKEAMGVEYQTHFSKRETAGIGRKETVVGDWGEDCMPTFLLRTSQTAASRTAAARPAPLPG</sequence>
<feature type="region of interest" description="Disordered" evidence="1">
    <location>
        <begin position="1"/>
        <end position="48"/>
    </location>
</feature>
<accession>A0ABN9WXS1</accession>